<evidence type="ECO:0000313" key="1">
    <source>
        <dbReference type="EMBL" id="KAK9675109.1"/>
    </source>
</evidence>
<dbReference type="PANTHER" id="PTHR46704">
    <property type="entry name" value="CXC DOMAIN-CONTAINING PROTEIN-RELATED"/>
    <property type="match status" value="1"/>
</dbReference>
<protein>
    <submittedName>
        <fullName evidence="1">Uncharacterized protein</fullName>
    </submittedName>
</protein>
<keyword evidence="2" id="KW-1185">Reference proteome</keyword>
<organism evidence="1 2">
    <name type="scientific">Popillia japonica</name>
    <name type="common">Japanese beetle</name>
    <dbReference type="NCBI Taxonomy" id="7064"/>
    <lineage>
        <taxon>Eukaryota</taxon>
        <taxon>Metazoa</taxon>
        <taxon>Ecdysozoa</taxon>
        <taxon>Arthropoda</taxon>
        <taxon>Hexapoda</taxon>
        <taxon>Insecta</taxon>
        <taxon>Pterygota</taxon>
        <taxon>Neoptera</taxon>
        <taxon>Endopterygota</taxon>
        <taxon>Coleoptera</taxon>
        <taxon>Polyphaga</taxon>
        <taxon>Scarabaeiformia</taxon>
        <taxon>Scarabaeidae</taxon>
        <taxon>Rutelinae</taxon>
        <taxon>Popillia</taxon>
    </lineage>
</organism>
<evidence type="ECO:0000313" key="2">
    <source>
        <dbReference type="Proteomes" id="UP001458880"/>
    </source>
</evidence>
<gene>
    <name evidence="1" type="ORF">QE152_g40631</name>
</gene>
<dbReference type="AlphaFoldDB" id="A0AAW1HFR4"/>
<sequence length="267" mass="30630">MFAATNAKIVIICVDNYCSPSIKDNEHSMRGRIRGNTYVINGPDQKRSSNFSKELQNINFKDALIKFLFDHWKENHMAPFFAGKTIYVNHDKCYKYEILNGNVIQTEEIELSCPNHEEADTKIAFHVFKLNFDACITIRCSDTDILIIMLGIMSKLTQNLQISILKGTGNARRYINIIELHKKLGDELCRALPGFHALMGCDFNPAFFKKGKKKPLDALTGCDFNPAFFKKGKKKPLKMLRKSAKFIRTFIDICDWSNEDLDELFNP</sequence>
<reference evidence="1 2" key="1">
    <citation type="journal article" date="2024" name="BMC Genomics">
        <title>De novo assembly and annotation of Popillia japonica's genome with initial clues to its potential as an invasive pest.</title>
        <authorList>
            <person name="Cucini C."/>
            <person name="Boschi S."/>
            <person name="Funari R."/>
            <person name="Cardaioli E."/>
            <person name="Iannotti N."/>
            <person name="Marturano G."/>
            <person name="Paoli F."/>
            <person name="Bruttini M."/>
            <person name="Carapelli A."/>
            <person name="Frati F."/>
            <person name="Nardi F."/>
        </authorList>
    </citation>
    <scope>NUCLEOTIDE SEQUENCE [LARGE SCALE GENOMIC DNA]</scope>
    <source>
        <strain evidence="1">DMR45628</strain>
    </source>
</reference>
<dbReference type="PANTHER" id="PTHR46704:SF9">
    <property type="entry name" value="BHLH DOMAIN-CONTAINING PROTEIN"/>
    <property type="match status" value="1"/>
</dbReference>
<proteinExistence type="predicted"/>
<name>A0AAW1HFR4_POPJA</name>
<dbReference type="EMBL" id="JASPKY010001272">
    <property type="protein sequence ID" value="KAK9675109.1"/>
    <property type="molecule type" value="Genomic_DNA"/>
</dbReference>
<comment type="caution">
    <text evidence="1">The sequence shown here is derived from an EMBL/GenBank/DDBJ whole genome shotgun (WGS) entry which is preliminary data.</text>
</comment>
<accession>A0AAW1HFR4</accession>
<dbReference type="Proteomes" id="UP001458880">
    <property type="component" value="Unassembled WGS sequence"/>
</dbReference>